<dbReference type="EMBL" id="BTSX01000004">
    <property type="protein sequence ID" value="GMS97627.1"/>
    <property type="molecule type" value="Genomic_DNA"/>
</dbReference>
<evidence type="ECO:0000256" key="1">
    <source>
        <dbReference type="SAM" id="MobiDB-lite"/>
    </source>
</evidence>
<evidence type="ECO:0008006" key="4">
    <source>
        <dbReference type="Google" id="ProtNLM"/>
    </source>
</evidence>
<proteinExistence type="predicted"/>
<evidence type="ECO:0000313" key="3">
    <source>
        <dbReference type="Proteomes" id="UP001432027"/>
    </source>
</evidence>
<dbReference type="PANTHER" id="PTHR31128">
    <property type="entry name" value="PROTEIN CBR-CLEC-135-RELATED"/>
    <property type="match status" value="1"/>
</dbReference>
<protein>
    <recommendedName>
        <fullName evidence="4">SH2 domain-containing protein</fullName>
    </recommendedName>
</protein>
<reference evidence="2" key="1">
    <citation type="submission" date="2023-10" db="EMBL/GenBank/DDBJ databases">
        <title>Genome assembly of Pristionchus species.</title>
        <authorList>
            <person name="Yoshida K."/>
            <person name="Sommer R.J."/>
        </authorList>
    </citation>
    <scope>NUCLEOTIDE SEQUENCE</scope>
    <source>
        <strain evidence="2">RS0144</strain>
    </source>
</reference>
<feature type="region of interest" description="Disordered" evidence="1">
    <location>
        <begin position="26"/>
        <end position="98"/>
    </location>
</feature>
<dbReference type="PANTHER" id="PTHR31128:SF9">
    <property type="entry name" value="DUF3444 DOMAIN-CONTAINING PROTEIN-RELATED"/>
    <property type="match status" value="1"/>
</dbReference>
<dbReference type="Proteomes" id="UP001432027">
    <property type="component" value="Unassembled WGS sequence"/>
</dbReference>
<evidence type="ECO:0000313" key="2">
    <source>
        <dbReference type="EMBL" id="GMS97627.1"/>
    </source>
</evidence>
<accession>A0AAV5TTT3</accession>
<comment type="caution">
    <text evidence="2">The sequence shown here is derived from an EMBL/GenBank/DDBJ whole genome shotgun (WGS) entry which is preliminary data.</text>
</comment>
<gene>
    <name evidence="2" type="ORF">PENTCL1PPCAC_19802</name>
</gene>
<sequence length="217" mass="23778">CAHGTPCIQGNFSAAFEGLHLSDLDRRGSARQRQQSEGAETAYTRSVTARSHSSRTDSTSIYENDSYASGKRHGNKRGAAAATREEKSVVSGGGKTGSRGGAAVKVYIGIKTADEAERIVTRATDFKMYHRLSGGRDLDALHAHLPLYIVYRTTKNAARHIPIKTVVQNKRRFLSAGMNAENKRLLFESIDALVKYYKTYVQLQPEGQPGMVDVFPA</sequence>
<feature type="compositionally biased region" description="Polar residues" evidence="1">
    <location>
        <begin position="31"/>
        <end position="67"/>
    </location>
</feature>
<keyword evidence="3" id="KW-1185">Reference proteome</keyword>
<dbReference type="AlphaFoldDB" id="A0AAV5TTT3"/>
<feature type="non-terminal residue" evidence="2">
    <location>
        <position position="1"/>
    </location>
</feature>
<organism evidence="2 3">
    <name type="scientific">Pristionchus entomophagus</name>
    <dbReference type="NCBI Taxonomy" id="358040"/>
    <lineage>
        <taxon>Eukaryota</taxon>
        <taxon>Metazoa</taxon>
        <taxon>Ecdysozoa</taxon>
        <taxon>Nematoda</taxon>
        <taxon>Chromadorea</taxon>
        <taxon>Rhabditida</taxon>
        <taxon>Rhabditina</taxon>
        <taxon>Diplogasteromorpha</taxon>
        <taxon>Diplogasteroidea</taxon>
        <taxon>Neodiplogasteridae</taxon>
        <taxon>Pristionchus</taxon>
    </lineage>
</organism>
<name>A0AAV5TTT3_9BILA</name>